<keyword evidence="3" id="KW-1185">Reference proteome</keyword>
<protein>
    <submittedName>
        <fullName evidence="2">Uncharacterized protein</fullName>
    </submittedName>
</protein>
<evidence type="ECO:0000256" key="1">
    <source>
        <dbReference type="SAM" id="Phobius"/>
    </source>
</evidence>
<dbReference type="Proteomes" id="UP000006100">
    <property type="component" value="Chromosome"/>
</dbReference>
<dbReference type="KEGG" id="nir:NSED_02530"/>
<keyword evidence="1" id="KW-0812">Transmembrane</keyword>
<dbReference type="AlphaFoldDB" id="K0BA02"/>
<gene>
    <name evidence="2" type="ORF">NSED_02530</name>
</gene>
<reference evidence="2 3" key="1">
    <citation type="journal article" date="2012" name="J. Bacteriol.">
        <title>Draft Genome Sequence of an Ammonia-Oxidizing Archaeon, "Candidatus Nitrosopumilus sediminis" AR2, from Svalbard in the Arctic Circle.</title>
        <authorList>
            <person name="Park S.J."/>
            <person name="Kim J.G."/>
            <person name="Jung M.Y."/>
            <person name="Kim S.J."/>
            <person name="Cha I.T."/>
            <person name="Ghai R."/>
            <person name="Martin-Cuadrado A.B."/>
            <person name="Rodriguez-Valera F."/>
            <person name="Rhee S.K."/>
        </authorList>
    </citation>
    <scope>NUCLEOTIDE SEQUENCE [LARGE SCALE GENOMIC DNA]</scope>
    <source>
        <strain evidence="2 3">AR2</strain>
    </source>
</reference>
<name>K0BA02_9ARCH</name>
<dbReference type="EMBL" id="CP003843">
    <property type="protein sequence ID" value="AFS82314.1"/>
    <property type="molecule type" value="Genomic_DNA"/>
</dbReference>
<sequence length="205" mass="22402">MIFKMKKRGLIITVVGLVLVGISLIVAVSTVPSNITGPNDLSMAAMFEGMFDEVTNEIQIMPGELAYVSYNTSSSNAPLLWGIQIIDYNSGDALLIKISNIFGDDYGEFVMFDPILFEALEITQSDTLNFEIKNTGPRSVNVILMFSEDPENSDALSNPDSPAMMMIVPLLISGFLLVLGIIIAIIGAIIVLVDMKNNLDDKRNY</sequence>
<accession>K0BA02</accession>
<evidence type="ECO:0000313" key="3">
    <source>
        <dbReference type="Proteomes" id="UP000006100"/>
    </source>
</evidence>
<dbReference type="eggNOG" id="arCOG08762">
    <property type="taxonomic scope" value="Archaea"/>
</dbReference>
<dbReference type="STRING" id="1229909.NSED_02530"/>
<organism evidence="2 3">
    <name type="scientific">Candidatus Nitrosopumilus sediminis</name>
    <dbReference type="NCBI Taxonomy" id="1229909"/>
    <lineage>
        <taxon>Archaea</taxon>
        <taxon>Nitrososphaerota</taxon>
        <taxon>Nitrososphaeria</taxon>
        <taxon>Nitrosopumilales</taxon>
        <taxon>Nitrosopumilaceae</taxon>
        <taxon>Nitrosopumilus</taxon>
    </lineage>
</organism>
<keyword evidence="1" id="KW-1133">Transmembrane helix</keyword>
<keyword evidence="1" id="KW-0472">Membrane</keyword>
<dbReference type="HOGENOM" id="CLU_1363707_0_0_2"/>
<dbReference type="OrthoDB" id="12080at2157"/>
<proteinExistence type="predicted"/>
<dbReference type="PATRIC" id="fig|1229909.8.peg.533"/>
<evidence type="ECO:0000313" key="2">
    <source>
        <dbReference type="EMBL" id="AFS82314.1"/>
    </source>
</evidence>
<feature type="transmembrane region" description="Helical" evidence="1">
    <location>
        <begin position="166"/>
        <end position="193"/>
    </location>
</feature>